<name>A0A4Y9LYD6_9BRAD</name>
<evidence type="ECO:0000256" key="1">
    <source>
        <dbReference type="PROSITE-ProRule" id="PRU00409"/>
    </source>
</evidence>
<dbReference type="SUPFAM" id="SSF56059">
    <property type="entry name" value="Glutathione synthetase ATP-binding domain-like"/>
    <property type="match status" value="1"/>
</dbReference>
<proteinExistence type="predicted"/>
<dbReference type="GO" id="GO:0046872">
    <property type="term" value="F:metal ion binding"/>
    <property type="evidence" value="ECO:0007669"/>
    <property type="project" value="InterPro"/>
</dbReference>
<keyword evidence="5" id="KW-1185">Reference proteome</keyword>
<keyword evidence="1" id="KW-0067">ATP-binding</keyword>
<feature type="domain" description="ATP-grasp" evidence="3">
    <location>
        <begin position="205"/>
        <end position="417"/>
    </location>
</feature>
<gene>
    <name evidence="4" type="ORF">E4K65_13650</name>
</gene>
<evidence type="ECO:0000313" key="5">
    <source>
        <dbReference type="Proteomes" id="UP000297966"/>
    </source>
</evidence>
<dbReference type="EMBL" id="SPQT01000006">
    <property type="protein sequence ID" value="TFV47868.1"/>
    <property type="molecule type" value="Genomic_DNA"/>
</dbReference>
<protein>
    <recommendedName>
        <fullName evidence="3">ATP-grasp domain-containing protein</fullName>
    </recommendedName>
</protein>
<dbReference type="OrthoDB" id="460582at2"/>
<sequence>MPRRRPGSLCSRSKMLHPVSAPNGATAPNYSDRIGFAQLTRRAFEGGNLHPLREKLLARIEEGTAEAGEGLDLSLIAQLLGEKEAGLVIQTEVLAFHQLFRTPCAAPKPGLRVLALAADIDMGGNTPIEFLLEGSDIELLTLYVVKGVGLPATLPEHDVAIVVASDSEECRQALAVIEQAAPHWPRPLLNRPHLIGNLDRDKLYRLLAGISGLDIPATVHATRAQLLDLSEGKIACQDVTGELRFPMIVRPRGTHAGVGLAKIGDAPALTAYLAERKEQDFFVARFVDYASPDGLYRKYRLTMVDGKPYACHMAIADRWDIWYLNAYMAFSEEKRAEEAAFMLDFDSAFAARHRNALDEMSKRVGLDYFIVDCAENRDGELLVFEADNTAVVHNMDPPAVFPYKPPQMRKIFAAFIAMLSRHAKAGEGSAA</sequence>
<accession>A0A4Y9LYD6</accession>
<dbReference type="PROSITE" id="PS50975">
    <property type="entry name" value="ATP_GRASP"/>
    <property type="match status" value="1"/>
</dbReference>
<dbReference type="AlphaFoldDB" id="A0A4Y9LYD6"/>
<reference evidence="4 5" key="1">
    <citation type="submission" date="2019-03" db="EMBL/GenBank/DDBJ databases">
        <title>Bradyrhizobium diversity isolated from nodules of Chamaecrista fasciculata.</title>
        <authorList>
            <person name="Klepa M.S."/>
            <person name="Urquiaga M.O."/>
            <person name="Hungria M."/>
            <person name="Delamuta J.R."/>
        </authorList>
    </citation>
    <scope>NUCLEOTIDE SEQUENCE [LARGE SCALE GENOMIC DNA]</scope>
    <source>
        <strain evidence="4 5">CNPSo 3448</strain>
    </source>
</reference>
<dbReference type="InterPro" id="IPR011761">
    <property type="entry name" value="ATP-grasp"/>
</dbReference>
<keyword evidence="1" id="KW-0547">Nucleotide-binding</keyword>
<dbReference type="Proteomes" id="UP000297966">
    <property type="component" value="Unassembled WGS sequence"/>
</dbReference>
<dbReference type="GO" id="GO:0005524">
    <property type="term" value="F:ATP binding"/>
    <property type="evidence" value="ECO:0007669"/>
    <property type="project" value="UniProtKB-UniRule"/>
</dbReference>
<evidence type="ECO:0000259" key="3">
    <source>
        <dbReference type="PROSITE" id="PS50975"/>
    </source>
</evidence>
<organism evidence="4 5">
    <name type="scientific">Bradyrhizobium niftali</name>
    <dbReference type="NCBI Taxonomy" id="2560055"/>
    <lineage>
        <taxon>Bacteria</taxon>
        <taxon>Pseudomonadati</taxon>
        <taxon>Pseudomonadota</taxon>
        <taxon>Alphaproteobacteria</taxon>
        <taxon>Hyphomicrobiales</taxon>
        <taxon>Nitrobacteraceae</taxon>
        <taxon>Bradyrhizobium</taxon>
    </lineage>
</organism>
<comment type="caution">
    <text evidence="4">The sequence shown here is derived from an EMBL/GenBank/DDBJ whole genome shotgun (WGS) entry which is preliminary data.</text>
</comment>
<evidence type="ECO:0000313" key="4">
    <source>
        <dbReference type="EMBL" id="TFV47868.1"/>
    </source>
</evidence>
<feature type="region of interest" description="Disordered" evidence="2">
    <location>
        <begin position="1"/>
        <end position="24"/>
    </location>
</feature>
<evidence type="ECO:0000256" key="2">
    <source>
        <dbReference type="SAM" id="MobiDB-lite"/>
    </source>
</evidence>